<sequence length="73" mass="8306">MTCDFPDPPGPIRTFVSGHHSWFSCVLQNEIGYQSFECGFLIFVVTKRSFRPFTDTFATSCRFDIAYIVTVGI</sequence>
<dbReference type="EMBL" id="BDSP01000123">
    <property type="protein sequence ID" value="GAX17818.1"/>
    <property type="molecule type" value="Genomic_DNA"/>
</dbReference>
<proteinExistence type="predicted"/>
<evidence type="ECO:0000313" key="1">
    <source>
        <dbReference type="EMBL" id="GAX17818.1"/>
    </source>
</evidence>
<keyword evidence="2" id="KW-1185">Reference proteome</keyword>
<dbReference type="InParanoid" id="A0A1Z5JVL1"/>
<dbReference type="AlphaFoldDB" id="A0A1Z5JVL1"/>
<reference evidence="1 2" key="1">
    <citation type="journal article" date="2015" name="Plant Cell">
        <title>Oil accumulation by the oleaginous diatom Fistulifera solaris as revealed by the genome and transcriptome.</title>
        <authorList>
            <person name="Tanaka T."/>
            <person name="Maeda Y."/>
            <person name="Veluchamy A."/>
            <person name="Tanaka M."/>
            <person name="Abida H."/>
            <person name="Marechal E."/>
            <person name="Bowler C."/>
            <person name="Muto M."/>
            <person name="Sunaga Y."/>
            <person name="Tanaka M."/>
            <person name="Yoshino T."/>
            <person name="Taniguchi T."/>
            <person name="Fukuda Y."/>
            <person name="Nemoto M."/>
            <person name="Matsumoto M."/>
            <person name="Wong P.S."/>
            <person name="Aburatani S."/>
            <person name="Fujibuchi W."/>
        </authorList>
    </citation>
    <scope>NUCLEOTIDE SEQUENCE [LARGE SCALE GENOMIC DNA]</scope>
    <source>
        <strain evidence="1 2">JPCC DA0580</strain>
    </source>
</reference>
<dbReference type="Proteomes" id="UP000198406">
    <property type="component" value="Unassembled WGS sequence"/>
</dbReference>
<evidence type="ECO:0000313" key="2">
    <source>
        <dbReference type="Proteomes" id="UP000198406"/>
    </source>
</evidence>
<organism evidence="1 2">
    <name type="scientific">Fistulifera solaris</name>
    <name type="common">Oleaginous diatom</name>
    <dbReference type="NCBI Taxonomy" id="1519565"/>
    <lineage>
        <taxon>Eukaryota</taxon>
        <taxon>Sar</taxon>
        <taxon>Stramenopiles</taxon>
        <taxon>Ochrophyta</taxon>
        <taxon>Bacillariophyta</taxon>
        <taxon>Bacillariophyceae</taxon>
        <taxon>Bacillariophycidae</taxon>
        <taxon>Naviculales</taxon>
        <taxon>Naviculaceae</taxon>
        <taxon>Fistulifera</taxon>
    </lineage>
</organism>
<gene>
    <name evidence="1" type="ORF">FisN_18Hu018</name>
</gene>
<accession>A0A1Z5JVL1</accession>
<protein>
    <submittedName>
        <fullName evidence="1">Uncharacterized protein</fullName>
    </submittedName>
</protein>
<comment type="caution">
    <text evidence="1">The sequence shown here is derived from an EMBL/GenBank/DDBJ whole genome shotgun (WGS) entry which is preliminary data.</text>
</comment>
<name>A0A1Z5JVL1_FISSO</name>